<evidence type="ECO:0000313" key="2">
    <source>
        <dbReference type="EMBL" id="MBV0932759.1"/>
    </source>
</evidence>
<evidence type="ECO:0000313" key="3">
    <source>
        <dbReference type="Proteomes" id="UP000755551"/>
    </source>
</evidence>
<keyword evidence="1" id="KW-0732">Signal</keyword>
<gene>
    <name evidence="2" type="ORF">KTN04_05345</name>
</gene>
<dbReference type="Proteomes" id="UP000755551">
    <property type="component" value="Unassembled WGS sequence"/>
</dbReference>
<name>A0ABS6M8Z7_9GAMM</name>
<dbReference type="RefSeq" id="WP_217334185.1">
    <property type="nucleotide sequence ID" value="NZ_JAHQZT010000005.1"/>
</dbReference>
<sequence length="195" mass="21719">MKHFALTLCLLLSLPLITAPAWSTEDEDAIRVNGEPAPELDWEALMPSDYVLSLESLYNNPELDQLDDYSDRAQRLYDELQQSLASAPVVDALDGRMISIPGFVVPLEGEGDRVGRFFLVPYFGACIHVPPPPSNQIIDVHYAPGTRIDSLYDAVLISGRLTTEVFSHEMGTAGYRLEAYRIAPYEIEYEDAPAE</sequence>
<comment type="caution">
    <text evidence="2">The sequence shown here is derived from an EMBL/GenBank/DDBJ whole genome shotgun (WGS) entry which is preliminary data.</text>
</comment>
<evidence type="ECO:0000256" key="1">
    <source>
        <dbReference type="SAM" id="SignalP"/>
    </source>
</evidence>
<organism evidence="2 3">
    <name type="scientific">Marinobacterium weihaiense</name>
    <dbReference type="NCBI Taxonomy" id="2851016"/>
    <lineage>
        <taxon>Bacteria</taxon>
        <taxon>Pseudomonadati</taxon>
        <taxon>Pseudomonadota</taxon>
        <taxon>Gammaproteobacteria</taxon>
        <taxon>Oceanospirillales</taxon>
        <taxon>Oceanospirillaceae</taxon>
        <taxon>Marinobacterium</taxon>
    </lineage>
</organism>
<reference evidence="2 3" key="1">
    <citation type="submission" date="2021-06" db="EMBL/GenBank/DDBJ databases">
        <title>Bacterium isolated from marine sediment.</title>
        <authorList>
            <person name="Zhu K.-L."/>
            <person name="Du Z.-J."/>
            <person name="Liang Q.-Y."/>
        </authorList>
    </citation>
    <scope>NUCLEOTIDE SEQUENCE [LARGE SCALE GENOMIC DNA]</scope>
    <source>
        <strain evidence="2 3">A346</strain>
    </source>
</reference>
<proteinExistence type="predicted"/>
<dbReference type="EMBL" id="JAHQZT010000005">
    <property type="protein sequence ID" value="MBV0932759.1"/>
    <property type="molecule type" value="Genomic_DNA"/>
</dbReference>
<dbReference type="InterPro" id="IPR021727">
    <property type="entry name" value="DUF3299"/>
</dbReference>
<feature type="chain" id="PRO_5047133741" evidence="1">
    <location>
        <begin position="24"/>
        <end position="195"/>
    </location>
</feature>
<feature type="signal peptide" evidence="1">
    <location>
        <begin position="1"/>
        <end position="23"/>
    </location>
</feature>
<dbReference type="Pfam" id="PF11736">
    <property type="entry name" value="DUF3299"/>
    <property type="match status" value="1"/>
</dbReference>
<keyword evidence="3" id="KW-1185">Reference proteome</keyword>
<protein>
    <submittedName>
        <fullName evidence="2">DUF3299 domain-containing protein</fullName>
    </submittedName>
</protein>
<accession>A0ABS6M8Z7</accession>